<dbReference type="GO" id="GO:0005634">
    <property type="term" value="C:nucleus"/>
    <property type="evidence" value="ECO:0007669"/>
    <property type="project" value="UniProtKB-SubCell"/>
</dbReference>
<evidence type="ECO:0000313" key="11">
    <source>
        <dbReference type="EMBL" id="EOD49193.1"/>
    </source>
</evidence>
<dbReference type="EMBL" id="KB916106">
    <property type="protein sequence ID" value="EOD49193.1"/>
    <property type="molecule type" value="Genomic_DNA"/>
</dbReference>
<dbReference type="GO" id="GO:0006351">
    <property type="term" value="P:DNA-templated transcription"/>
    <property type="evidence" value="ECO:0007669"/>
    <property type="project" value="InterPro"/>
</dbReference>
<keyword evidence="2" id="KW-0479">Metal-binding</keyword>
<dbReference type="PROSITE" id="PS00463">
    <property type="entry name" value="ZN2_CY6_FUNGAL_1"/>
    <property type="match status" value="1"/>
</dbReference>
<dbReference type="AlphaFoldDB" id="R1EN16"/>
<evidence type="ECO:0000256" key="9">
    <source>
        <dbReference type="SAM" id="Phobius"/>
    </source>
</evidence>
<dbReference type="SMART" id="SM00906">
    <property type="entry name" value="Fungal_trans"/>
    <property type="match status" value="1"/>
</dbReference>
<dbReference type="KEGG" id="npa:UCRNP2_4088"/>
<reference evidence="12" key="1">
    <citation type="journal article" date="2013" name="Genome Announc.">
        <title>Draft genome sequence of Neofusicoccum parvum isolate UCR-NP2, a fungal vascular pathogen associated with grapevine cankers.</title>
        <authorList>
            <person name="Blanco-Ulate B."/>
            <person name="Rolshausen P."/>
            <person name="Cantu D."/>
        </authorList>
    </citation>
    <scope>NUCLEOTIDE SEQUENCE [LARGE SCALE GENOMIC DNA]</scope>
    <source>
        <strain evidence="12">UCR-NP2</strain>
    </source>
</reference>
<feature type="transmembrane region" description="Helical" evidence="9">
    <location>
        <begin position="377"/>
        <end position="401"/>
    </location>
</feature>
<dbReference type="GO" id="GO:0000981">
    <property type="term" value="F:DNA-binding transcription factor activity, RNA polymerase II-specific"/>
    <property type="evidence" value="ECO:0007669"/>
    <property type="project" value="InterPro"/>
</dbReference>
<dbReference type="SUPFAM" id="SSF57701">
    <property type="entry name" value="Zn2/Cys6 DNA-binding domain"/>
    <property type="match status" value="1"/>
</dbReference>
<dbReference type="PANTHER" id="PTHR47540:SF1">
    <property type="entry name" value="ACTIVATOR OF STRESS GENES 1-RELATED"/>
    <property type="match status" value="1"/>
</dbReference>
<dbReference type="Gene3D" id="4.10.240.10">
    <property type="entry name" value="Zn(2)-C6 fungal-type DNA-binding domain"/>
    <property type="match status" value="1"/>
</dbReference>
<dbReference type="Proteomes" id="UP000013521">
    <property type="component" value="Unassembled WGS sequence"/>
</dbReference>
<protein>
    <submittedName>
        <fullName evidence="11">Putative c6 transcription factor protein</fullName>
    </submittedName>
</protein>
<evidence type="ECO:0000256" key="8">
    <source>
        <dbReference type="SAM" id="MobiDB-lite"/>
    </source>
</evidence>
<keyword evidence="4" id="KW-0805">Transcription regulation</keyword>
<dbReference type="InterPro" id="IPR036864">
    <property type="entry name" value="Zn2-C6_fun-type_DNA-bd_sf"/>
</dbReference>
<comment type="subcellular location">
    <subcellularLocation>
        <location evidence="1">Nucleus</location>
    </subcellularLocation>
</comment>
<evidence type="ECO:0000256" key="6">
    <source>
        <dbReference type="ARBA" id="ARBA00023163"/>
    </source>
</evidence>
<sequence>MAAHTPSETMPLEDAPSASASSTTPWATPGTQDTEHTPRDQSEQPDADQPSPPADGAADSHAPRPQVPMQKRRRVTRACDECRRKKIKCDGKQPCTHCTVYSYECTYDQPSNRRRNAAPQYVEALENRMKRAEALLGAILPNVDLDDPAIVASLQEDTQMANAPADRPMRADTMNPQVHLEEGQLESMVRATGQLDLDEHGYWDYHGHSSGLSFVRRMRERFDIMGRGEGESSPFPSARPLSHVFESPKSVQDSPATFDNVLPGGAELPPKGKAQELCDTAINDASALLRVVHLPTFWKSFEELYSKSPEEYGAAENSFLPLLYTVLALGTLFSRTSEDLDEVGYENAINQGVQYFKAARNILDIAMCRDLHALQAVIFMILFLQSSAKLSTCYAYIGIALRSALRMGLHRSMNDRFNPIENETRKRIFWVIRKMDIYVGALLGLPHTMSSEEIDQELPAELDDEYIMETEYLTQPPGTVSLITACNAHTTLIDILAKVVRVVYPIKGKTHILQGQKIMSYTVSYADIRELERDLQQWMEHLPMALKPGGEASILITRVRQLLRMAYAHTQMMLYRPFVHYVSKSPNCATLDKRAYACASACISVSRNIIHITAEMKKRGMLNGCYWFTMYTTFFSIMTLVYFALENPESPTSQDVLKEAYEGKDVLEGLAKRSMQQNMTPSPVFRQAQQNQMPQYGFLPAHNTFIDRINGLNPPIPDLSAMMFPSGDPLAYPNQPMTTFENNGFSNINRAGDAANAFLAFGGSGGPGTPASNRSGSNRNSGIFALPQNATPHGDPHGAGTVDVELHNPSPFIFAAGTQFGMAPGSMHAQQHGHRQQGQMFGAGAGMQDGMAASSGAGMGGPMAMAGTNPMNLDDLFTGEEWAGMFAEQGSGMGQGMGFGFR</sequence>
<organism evidence="11 12">
    <name type="scientific">Botryosphaeria parva (strain UCR-NP2)</name>
    <name type="common">Grapevine canker fungus</name>
    <name type="synonym">Neofusicoccum parvum</name>
    <dbReference type="NCBI Taxonomy" id="1287680"/>
    <lineage>
        <taxon>Eukaryota</taxon>
        <taxon>Fungi</taxon>
        <taxon>Dikarya</taxon>
        <taxon>Ascomycota</taxon>
        <taxon>Pezizomycotina</taxon>
        <taxon>Dothideomycetes</taxon>
        <taxon>Dothideomycetes incertae sedis</taxon>
        <taxon>Botryosphaeriales</taxon>
        <taxon>Botryosphaeriaceae</taxon>
        <taxon>Neofusicoccum</taxon>
    </lineage>
</organism>
<dbReference type="Pfam" id="PF04082">
    <property type="entry name" value="Fungal_trans"/>
    <property type="match status" value="1"/>
</dbReference>
<evidence type="ECO:0000259" key="10">
    <source>
        <dbReference type="PROSITE" id="PS50048"/>
    </source>
</evidence>
<dbReference type="eggNOG" id="ENOG502QSY2">
    <property type="taxonomic scope" value="Eukaryota"/>
</dbReference>
<keyword evidence="6" id="KW-0804">Transcription</keyword>
<evidence type="ECO:0000256" key="2">
    <source>
        <dbReference type="ARBA" id="ARBA00022723"/>
    </source>
</evidence>
<keyword evidence="9" id="KW-0472">Membrane</keyword>
<dbReference type="CDD" id="cd12148">
    <property type="entry name" value="fungal_TF_MHR"/>
    <property type="match status" value="1"/>
</dbReference>
<dbReference type="InterPro" id="IPR001138">
    <property type="entry name" value="Zn2Cys6_DnaBD"/>
</dbReference>
<evidence type="ECO:0000256" key="7">
    <source>
        <dbReference type="ARBA" id="ARBA00023242"/>
    </source>
</evidence>
<dbReference type="GO" id="GO:0045944">
    <property type="term" value="P:positive regulation of transcription by RNA polymerase II"/>
    <property type="evidence" value="ECO:0007669"/>
    <property type="project" value="TreeGrafter"/>
</dbReference>
<feature type="region of interest" description="Disordered" evidence="8">
    <location>
        <begin position="1"/>
        <end position="77"/>
    </location>
</feature>
<dbReference type="InterPro" id="IPR051711">
    <property type="entry name" value="Stress_Response_Reg"/>
</dbReference>
<feature type="transmembrane region" description="Helical" evidence="9">
    <location>
        <begin position="625"/>
        <end position="645"/>
    </location>
</feature>
<accession>R1EN16</accession>
<evidence type="ECO:0000256" key="1">
    <source>
        <dbReference type="ARBA" id="ARBA00004123"/>
    </source>
</evidence>
<dbReference type="GO" id="GO:0043565">
    <property type="term" value="F:sequence-specific DNA binding"/>
    <property type="evidence" value="ECO:0007669"/>
    <property type="project" value="TreeGrafter"/>
</dbReference>
<feature type="compositionally biased region" description="Low complexity" evidence="8">
    <location>
        <begin position="15"/>
        <end position="31"/>
    </location>
</feature>
<evidence type="ECO:0000313" key="12">
    <source>
        <dbReference type="Proteomes" id="UP000013521"/>
    </source>
</evidence>
<dbReference type="OMA" id="VENDRCH"/>
<keyword evidence="5" id="KW-0238">DNA-binding</keyword>
<keyword evidence="9" id="KW-0812">Transmembrane</keyword>
<feature type="domain" description="Zn(2)-C6 fungal-type" evidence="10">
    <location>
        <begin position="78"/>
        <end position="107"/>
    </location>
</feature>
<name>R1EN16_BOTPV</name>
<dbReference type="CDD" id="cd00067">
    <property type="entry name" value="GAL4"/>
    <property type="match status" value="1"/>
</dbReference>
<keyword evidence="3" id="KW-0862">Zinc</keyword>
<dbReference type="PROSITE" id="PS50048">
    <property type="entry name" value="ZN2_CY6_FUNGAL_2"/>
    <property type="match status" value="1"/>
</dbReference>
<dbReference type="HOGENOM" id="CLU_010084_0_0_1"/>
<dbReference type="Pfam" id="PF00172">
    <property type="entry name" value="Zn_clus"/>
    <property type="match status" value="1"/>
</dbReference>
<evidence type="ECO:0000256" key="3">
    <source>
        <dbReference type="ARBA" id="ARBA00022833"/>
    </source>
</evidence>
<evidence type="ECO:0000256" key="5">
    <source>
        <dbReference type="ARBA" id="ARBA00023125"/>
    </source>
</evidence>
<feature type="compositionally biased region" description="Basic and acidic residues" evidence="8">
    <location>
        <begin position="33"/>
        <end position="42"/>
    </location>
</feature>
<dbReference type="SMART" id="SM00066">
    <property type="entry name" value="GAL4"/>
    <property type="match status" value="1"/>
</dbReference>
<evidence type="ECO:0000256" key="4">
    <source>
        <dbReference type="ARBA" id="ARBA00023015"/>
    </source>
</evidence>
<keyword evidence="9" id="KW-1133">Transmembrane helix</keyword>
<proteinExistence type="predicted"/>
<dbReference type="PANTHER" id="PTHR47540">
    <property type="entry name" value="THIAMINE REPRESSIBLE GENES REGULATORY PROTEIN THI5"/>
    <property type="match status" value="1"/>
</dbReference>
<dbReference type="InterPro" id="IPR007219">
    <property type="entry name" value="XnlR_reg_dom"/>
</dbReference>
<gene>
    <name evidence="11" type="ORF">UCRNP2_4088</name>
</gene>
<dbReference type="OrthoDB" id="422427at2759"/>
<keyword evidence="7" id="KW-0539">Nucleus</keyword>
<dbReference type="GO" id="GO:0008270">
    <property type="term" value="F:zinc ion binding"/>
    <property type="evidence" value="ECO:0007669"/>
    <property type="project" value="InterPro"/>
</dbReference>